<comment type="caution">
    <text evidence="2">The sequence shown here is derived from an EMBL/GenBank/DDBJ whole genome shotgun (WGS) entry which is preliminary data.</text>
</comment>
<sequence length="186" mass="20341">MDAPTPAPAQQQQAAKPGPINDADVEDWKKRFNDVLAKPGEHVHSKSPETSQPWNSSFFGCFSPIDTCLVTWCLPCITFGKTHHRLRKSGTLEGYEPINTSCLLFCGSGCFGLHWIPMSMQRADLRAKHNLQGNCLTDIATACCCALCDLVQQDKEAAYRELSSPNVVQQAPAAAGGMTYPAEQKQ</sequence>
<dbReference type="PANTHER" id="PTHR15907">
    <property type="entry name" value="DUF614 FAMILY PROTEIN-RELATED"/>
    <property type="match status" value="1"/>
</dbReference>
<feature type="compositionally biased region" description="Low complexity" evidence="1">
    <location>
        <begin position="1"/>
        <end position="19"/>
    </location>
</feature>
<keyword evidence="3" id="KW-1185">Reference proteome</keyword>
<evidence type="ECO:0000313" key="3">
    <source>
        <dbReference type="Proteomes" id="UP001285441"/>
    </source>
</evidence>
<dbReference type="NCBIfam" id="TIGR01571">
    <property type="entry name" value="A_thal_Cys_rich"/>
    <property type="match status" value="1"/>
</dbReference>
<reference evidence="2" key="1">
    <citation type="journal article" date="2023" name="Mol. Phylogenet. Evol.">
        <title>Genome-scale phylogeny and comparative genomics of the fungal order Sordariales.</title>
        <authorList>
            <person name="Hensen N."/>
            <person name="Bonometti L."/>
            <person name="Westerberg I."/>
            <person name="Brannstrom I.O."/>
            <person name="Guillou S."/>
            <person name="Cros-Aarteil S."/>
            <person name="Calhoun S."/>
            <person name="Haridas S."/>
            <person name="Kuo A."/>
            <person name="Mondo S."/>
            <person name="Pangilinan J."/>
            <person name="Riley R."/>
            <person name="LaButti K."/>
            <person name="Andreopoulos B."/>
            <person name="Lipzen A."/>
            <person name="Chen C."/>
            <person name="Yan M."/>
            <person name="Daum C."/>
            <person name="Ng V."/>
            <person name="Clum A."/>
            <person name="Steindorff A."/>
            <person name="Ohm R.A."/>
            <person name="Martin F."/>
            <person name="Silar P."/>
            <person name="Natvig D.O."/>
            <person name="Lalanne C."/>
            <person name="Gautier V."/>
            <person name="Ament-Velasquez S.L."/>
            <person name="Kruys A."/>
            <person name="Hutchinson M.I."/>
            <person name="Powell A.J."/>
            <person name="Barry K."/>
            <person name="Miller A.N."/>
            <person name="Grigoriev I.V."/>
            <person name="Debuchy R."/>
            <person name="Gladieux P."/>
            <person name="Hiltunen Thoren M."/>
            <person name="Johannesson H."/>
        </authorList>
    </citation>
    <scope>NUCLEOTIDE SEQUENCE</scope>
    <source>
        <strain evidence="2">CBS 232.78</strain>
    </source>
</reference>
<feature type="region of interest" description="Disordered" evidence="1">
    <location>
        <begin position="1"/>
        <end position="24"/>
    </location>
</feature>
<dbReference type="AlphaFoldDB" id="A0AAE0TWE6"/>
<protein>
    <submittedName>
        <fullName evidence="2">PLAC8 family-domain-containing protein</fullName>
    </submittedName>
</protein>
<reference evidence="2" key="2">
    <citation type="submission" date="2023-06" db="EMBL/GenBank/DDBJ databases">
        <authorList>
            <consortium name="Lawrence Berkeley National Laboratory"/>
            <person name="Haridas S."/>
            <person name="Hensen N."/>
            <person name="Bonometti L."/>
            <person name="Westerberg I."/>
            <person name="Brannstrom I.O."/>
            <person name="Guillou S."/>
            <person name="Cros-Aarteil S."/>
            <person name="Calhoun S."/>
            <person name="Kuo A."/>
            <person name="Mondo S."/>
            <person name="Pangilinan J."/>
            <person name="Riley R."/>
            <person name="LaButti K."/>
            <person name="Andreopoulos B."/>
            <person name="Lipzen A."/>
            <person name="Chen C."/>
            <person name="Yanf M."/>
            <person name="Daum C."/>
            <person name="Ng V."/>
            <person name="Clum A."/>
            <person name="Steindorff A."/>
            <person name="Ohm R."/>
            <person name="Martin F."/>
            <person name="Silar P."/>
            <person name="Natvig D."/>
            <person name="Lalanne C."/>
            <person name="Gautier V."/>
            <person name="Ament-velasquez S.L."/>
            <person name="Kruys A."/>
            <person name="Hutchinson M.I."/>
            <person name="Powell A.J."/>
            <person name="Barry K."/>
            <person name="Miller A.N."/>
            <person name="Grigoriev I.V."/>
            <person name="Debuchy R."/>
            <person name="Gladieux P."/>
            <person name="Thoren M.H."/>
            <person name="Johannesson H."/>
        </authorList>
    </citation>
    <scope>NUCLEOTIDE SEQUENCE</scope>
    <source>
        <strain evidence="2">CBS 232.78</strain>
    </source>
</reference>
<proteinExistence type="predicted"/>
<dbReference type="InterPro" id="IPR006461">
    <property type="entry name" value="PLAC_motif_containing"/>
</dbReference>
<name>A0AAE0TWE6_9PEZI</name>
<gene>
    <name evidence="2" type="ORF">B0H63DRAFT_215202</name>
</gene>
<accession>A0AAE0TWE6</accession>
<dbReference type="Pfam" id="PF04749">
    <property type="entry name" value="PLAC8"/>
    <property type="match status" value="1"/>
</dbReference>
<dbReference type="Proteomes" id="UP001285441">
    <property type="component" value="Unassembled WGS sequence"/>
</dbReference>
<evidence type="ECO:0000256" key="1">
    <source>
        <dbReference type="SAM" id="MobiDB-lite"/>
    </source>
</evidence>
<dbReference type="EMBL" id="JAULSW010000005">
    <property type="protein sequence ID" value="KAK3381880.1"/>
    <property type="molecule type" value="Genomic_DNA"/>
</dbReference>
<organism evidence="2 3">
    <name type="scientific">Podospora didyma</name>
    <dbReference type="NCBI Taxonomy" id="330526"/>
    <lineage>
        <taxon>Eukaryota</taxon>
        <taxon>Fungi</taxon>
        <taxon>Dikarya</taxon>
        <taxon>Ascomycota</taxon>
        <taxon>Pezizomycotina</taxon>
        <taxon>Sordariomycetes</taxon>
        <taxon>Sordariomycetidae</taxon>
        <taxon>Sordariales</taxon>
        <taxon>Podosporaceae</taxon>
        <taxon>Podospora</taxon>
    </lineage>
</organism>
<evidence type="ECO:0000313" key="2">
    <source>
        <dbReference type="EMBL" id="KAK3381880.1"/>
    </source>
</evidence>